<keyword evidence="6" id="KW-0489">Methyltransferase</keyword>
<dbReference type="PANTHER" id="PTHR43847">
    <property type="entry name" value="BLL3993 PROTEIN"/>
    <property type="match status" value="1"/>
</dbReference>
<feature type="transmembrane region" description="Helical" evidence="5">
    <location>
        <begin position="52"/>
        <end position="73"/>
    </location>
</feature>
<proteinExistence type="predicted"/>
<evidence type="ECO:0000256" key="5">
    <source>
        <dbReference type="SAM" id="Phobius"/>
    </source>
</evidence>
<feature type="transmembrane region" description="Helical" evidence="5">
    <location>
        <begin position="94"/>
        <end position="115"/>
    </location>
</feature>
<keyword evidence="4 5" id="KW-0472">Membrane</keyword>
<name>A0A2U3JW77_9BACT</name>
<dbReference type="InterPro" id="IPR052527">
    <property type="entry name" value="Metal_cation-efflux_comp"/>
</dbReference>
<evidence type="ECO:0000313" key="7">
    <source>
        <dbReference type="Proteomes" id="UP000238701"/>
    </source>
</evidence>
<dbReference type="PANTHER" id="PTHR43847:SF1">
    <property type="entry name" value="BLL3993 PROTEIN"/>
    <property type="match status" value="1"/>
</dbReference>
<dbReference type="GO" id="GO:0008168">
    <property type="term" value="F:methyltransferase activity"/>
    <property type="evidence" value="ECO:0007669"/>
    <property type="project" value="UniProtKB-KW"/>
</dbReference>
<evidence type="ECO:0000256" key="2">
    <source>
        <dbReference type="ARBA" id="ARBA00022692"/>
    </source>
</evidence>
<dbReference type="GO" id="GO:0032259">
    <property type="term" value="P:methylation"/>
    <property type="evidence" value="ECO:0007669"/>
    <property type="project" value="UniProtKB-KW"/>
</dbReference>
<dbReference type="InterPro" id="IPR007318">
    <property type="entry name" value="Phopholipid_MeTrfase"/>
</dbReference>
<sequence length="246" mass="27409">MDVTAACGITVIKEGQRARIVTLRGQVIRRFGVGVLVIAPILFALAGSLRFWQGWCFLAFAWGPPFWFALYAVKHDPQLLERRMRMKEKDPRQTLFKVLASLIIFSAIGLASLDFRLGWTRARLGTVPLWVMVVGQAAILAAMSLIIWVMKVNSFAARTIEVEAGQKVISAGPYAAVRHPMYSGIVLMVLATPLALGSYITLPLFGLIIPVLALRLLCEEKVLRRDLPGYAEYCAHTRFRLLPGVW</sequence>
<comment type="subcellular location">
    <subcellularLocation>
        <location evidence="1">Endomembrane system</location>
        <topology evidence="1">Multi-pass membrane protein</topology>
    </subcellularLocation>
</comment>
<dbReference type="AlphaFoldDB" id="A0A2U3JW77"/>
<dbReference type="Proteomes" id="UP000238701">
    <property type="component" value="Unassembled WGS sequence"/>
</dbReference>
<dbReference type="OrthoDB" id="5471300at2"/>
<feature type="transmembrane region" description="Helical" evidence="5">
    <location>
        <begin position="27"/>
        <end position="46"/>
    </location>
</feature>
<evidence type="ECO:0000256" key="4">
    <source>
        <dbReference type="ARBA" id="ARBA00023136"/>
    </source>
</evidence>
<dbReference type="EMBL" id="OMOD01000002">
    <property type="protein sequence ID" value="SPF31619.1"/>
    <property type="molecule type" value="Genomic_DNA"/>
</dbReference>
<keyword evidence="3 5" id="KW-1133">Transmembrane helix</keyword>
<accession>A0A2U3JW77</accession>
<feature type="transmembrane region" description="Helical" evidence="5">
    <location>
        <begin position="196"/>
        <end position="217"/>
    </location>
</feature>
<organism evidence="6 7">
    <name type="scientific">Candidatus Sulfotelmatobacter kueseliae</name>
    <dbReference type="NCBI Taxonomy" id="2042962"/>
    <lineage>
        <taxon>Bacteria</taxon>
        <taxon>Pseudomonadati</taxon>
        <taxon>Acidobacteriota</taxon>
        <taxon>Terriglobia</taxon>
        <taxon>Terriglobales</taxon>
        <taxon>Candidatus Korobacteraceae</taxon>
        <taxon>Candidatus Sulfotelmatobacter</taxon>
    </lineage>
</organism>
<dbReference type="Pfam" id="PF04191">
    <property type="entry name" value="PEMT"/>
    <property type="match status" value="1"/>
</dbReference>
<feature type="transmembrane region" description="Helical" evidence="5">
    <location>
        <begin position="127"/>
        <end position="150"/>
    </location>
</feature>
<reference evidence="7" key="1">
    <citation type="submission" date="2018-02" db="EMBL/GenBank/DDBJ databases">
        <authorList>
            <person name="Hausmann B."/>
        </authorList>
    </citation>
    <scope>NUCLEOTIDE SEQUENCE [LARGE SCALE GENOMIC DNA]</scope>
    <source>
        <strain evidence="7">Peat soil MAG SbA1</strain>
    </source>
</reference>
<dbReference type="Gene3D" id="1.20.120.1630">
    <property type="match status" value="1"/>
</dbReference>
<keyword evidence="2 5" id="KW-0812">Transmembrane</keyword>
<evidence type="ECO:0000313" key="6">
    <source>
        <dbReference type="EMBL" id="SPF31619.1"/>
    </source>
</evidence>
<evidence type="ECO:0000256" key="3">
    <source>
        <dbReference type="ARBA" id="ARBA00022989"/>
    </source>
</evidence>
<dbReference type="GO" id="GO:0012505">
    <property type="term" value="C:endomembrane system"/>
    <property type="evidence" value="ECO:0007669"/>
    <property type="project" value="UniProtKB-SubCell"/>
</dbReference>
<protein>
    <submittedName>
        <fullName evidence="6">Isoprenylcysteine carboxyl methyltransferase (ICMT) family protein</fullName>
    </submittedName>
</protein>
<evidence type="ECO:0000256" key="1">
    <source>
        <dbReference type="ARBA" id="ARBA00004127"/>
    </source>
</evidence>
<gene>
    <name evidence="6" type="ORF">SBA1_100075</name>
</gene>
<keyword evidence="6" id="KW-0808">Transferase</keyword>